<proteinExistence type="predicted"/>
<accession>A0A8D8QH89</accession>
<name>A0A8D8QH89_9HEMI</name>
<organism evidence="2">
    <name type="scientific">Cacopsylla melanoneura</name>
    <dbReference type="NCBI Taxonomy" id="428564"/>
    <lineage>
        <taxon>Eukaryota</taxon>
        <taxon>Metazoa</taxon>
        <taxon>Ecdysozoa</taxon>
        <taxon>Arthropoda</taxon>
        <taxon>Hexapoda</taxon>
        <taxon>Insecta</taxon>
        <taxon>Pterygota</taxon>
        <taxon>Neoptera</taxon>
        <taxon>Paraneoptera</taxon>
        <taxon>Hemiptera</taxon>
        <taxon>Sternorrhyncha</taxon>
        <taxon>Psylloidea</taxon>
        <taxon>Psyllidae</taxon>
        <taxon>Psyllinae</taxon>
        <taxon>Cacopsylla</taxon>
    </lineage>
</organism>
<feature type="coiled-coil region" evidence="1">
    <location>
        <begin position="61"/>
        <end position="95"/>
    </location>
</feature>
<reference evidence="2" key="1">
    <citation type="submission" date="2021-05" db="EMBL/GenBank/DDBJ databases">
        <authorList>
            <person name="Alioto T."/>
            <person name="Alioto T."/>
            <person name="Gomez Garrido J."/>
        </authorList>
    </citation>
    <scope>NUCLEOTIDE SEQUENCE</scope>
</reference>
<keyword evidence="1" id="KW-0175">Coiled coil</keyword>
<evidence type="ECO:0000256" key="1">
    <source>
        <dbReference type="SAM" id="Coils"/>
    </source>
</evidence>
<dbReference type="AlphaFoldDB" id="A0A8D8QH89"/>
<sequence length="116" mass="13220">MDLNRIQDIEAKLKEFQDSLALVKATGNDPQVTTSLTILEGAFQIFQSVVMEEIGKVKTALGAIEKRQTDLEKRQMELEKREADVEERMDDAEQYSRRMCLLLRGPARCTGDSQQE</sequence>
<dbReference type="EMBL" id="HBUF01077114">
    <property type="protein sequence ID" value="CAG6631522.1"/>
    <property type="molecule type" value="Transcribed_RNA"/>
</dbReference>
<evidence type="ECO:0000313" key="2">
    <source>
        <dbReference type="EMBL" id="CAG6631522.1"/>
    </source>
</evidence>
<protein>
    <submittedName>
        <fullName evidence="2">Uncharacterized protein</fullName>
    </submittedName>
</protein>